<dbReference type="InterPro" id="IPR016181">
    <property type="entry name" value="Acyl_CoA_acyltransferase"/>
</dbReference>
<dbReference type="Pfam" id="PF00583">
    <property type="entry name" value="Acetyltransf_1"/>
    <property type="match status" value="1"/>
</dbReference>
<gene>
    <name evidence="3" type="ORF">PG991_007860</name>
</gene>
<sequence length="201" mass="22731">MDKPQALSSLSIGASPSEETPSSGEYTLVLNNSCEMEPYIENITKVMKSCLIMNPNDMPFEFYKDPKKDPKLCWRSLLPQPHDVEYPPFAYFFLTINKPSNDVLATLHLAQDEKTKTQAIIKNMMVSLEHQRKGLGKKLVALAEDQCRKYNKTKVVAHAIVGSSGYHLFTKMGYKEEKIIAIGERGSILPKDHACFFKDMP</sequence>
<feature type="region of interest" description="Disordered" evidence="1">
    <location>
        <begin position="1"/>
        <end position="24"/>
    </location>
</feature>
<dbReference type="PROSITE" id="PS51186">
    <property type="entry name" value="GNAT"/>
    <property type="match status" value="1"/>
</dbReference>
<name>A0ABR1RUN0_9PEZI</name>
<evidence type="ECO:0000313" key="3">
    <source>
        <dbReference type="EMBL" id="KAK8018670.1"/>
    </source>
</evidence>
<comment type="caution">
    <text evidence="3">The sequence shown here is derived from an EMBL/GenBank/DDBJ whole genome shotgun (WGS) entry which is preliminary data.</text>
</comment>
<evidence type="ECO:0000259" key="2">
    <source>
        <dbReference type="PROSITE" id="PS51186"/>
    </source>
</evidence>
<protein>
    <recommendedName>
        <fullName evidence="2">N-acetyltransferase domain-containing protein</fullName>
    </recommendedName>
</protein>
<feature type="domain" description="N-acetyltransferase" evidence="2">
    <location>
        <begin position="46"/>
        <end position="201"/>
    </location>
</feature>
<evidence type="ECO:0000256" key="1">
    <source>
        <dbReference type="SAM" id="MobiDB-lite"/>
    </source>
</evidence>
<dbReference type="InterPro" id="IPR000182">
    <property type="entry name" value="GNAT_dom"/>
</dbReference>
<reference evidence="3 4" key="1">
    <citation type="submission" date="2023-01" db="EMBL/GenBank/DDBJ databases">
        <title>Analysis of 21 Apiospora genomes using comparative genomics revels a genus with tremendous synthesis potential of carbohydrate active enzymes and secondary metabolites.</title>
        <authorList>
            <person name="Sorensen T."/>
        </authorList>
    </citation>
    <scope>NUCLEOTIDE SEQUENCE [LARGE SCALE GENOMIC DNA]</scope>
    <source>
        <strain evidence="3 4">CBS 20057</strain>
    </source>
</reference>
<dbReference type="Proteomes" id="UP001396898">
    <property type="component" value="Unassembled WGS sequence"/>
</dbReference>
<organism evidence="3 4">
    <name type="scientific">Apiospora marii</name>
    <dbReference type="NCBI Taxonomy" id="335849"/>
    <lineage>
        <taxon>Eukaryota</taxon>
        <taxon>Fungi</taxon>
        <taxon>Dikarya</taxon>
        <taxon>Ascomycota</taxon>
        <taxon>Pezizomycotina</taxon>
        <taxon>Sordariomycetes</taxon>
        <taxon>Xylariomycetidae</taxon>
        <taxon>Amphisphaeriales</taxon>
        <taxon>Apiosporaceae</taxon>
        <taxon>Apiospora</taxon>
    </lineage>
</organism>
<keyword evidence="4" id="KW-1185">Reference proteome</keyword>
<dbReference type="SUPFAM" id="SSF55729">
    <property type="entry name" value="Acyl-CoA N-acyltransferases (Nat)"/>
    <property type="match status" value="1"/>
</dbReference>
<dbReference type="EMBL" id="JAQQWI010000010">
    <property type="protein sequence ID" value="KAK8018670.1"/>
    <property type="molecule type" value="Genomic_DNA"/>
</dbReference>
<proteinExistence type="predicted"/>
<accession>A0ABR1RUN0</accession>
<dbReference type="CDD" id="cd04301">
    <property type="entry name" value="NAT_SF"/>
    <property type="match status" value="1"/>
</dbReference>
<dbReference type="Gene3D" id="3.40.630.30">
    <property type="match status" value="1"/>
</dbReference>
<evidence type="ECO:0000313" key="4">
    <source>
        <dbReference type="Proteomes" id="UP001396898"/>
    </source>
</evidence>